<proteinExistence type="predicted"/>
<feature type="compositionally biased region" description="Polar residues" evidence="1">
    <location>
        <begin position="103"/>
        <end position="115"/>
    </location>
</feature>
<keyword evidence="2" id="KW-1133">Transmembrane helix</keyword>
<dbReference type="AlphaFoldDB" id="A0A0D8XAR4"/>
<keyword evidence="4" id="KW-1185">Reference proteome</keyword>
<dbReference type="EMBL" id="KN717037">
    <property type="protein sequence ID" value="KJH40719.1"/>
    <property type="molecule type" value="Genomic_DNA"/>
</dbReference>
<feature type="transmembrane region" description="Helical" evidence="2">
    <location>
        <begin position="7"/>
        <end position="26"/>
    </location>
</feature>
<evidence type="ECO:0000256" key="2">
    <source>
        <dbReference type="SAM" id="Phobius"/>
    </source>
</evidence>
<protein>
    <submittedName>
        <fullName evidence="3">Uncharacterized protein</fullName>
    </submittedName>
</protein>
<sequence>MLSVSKILFFSFIGYFNGKTAVMALWHTFRLHNLLYDFAIESEPNSRGADWVHRELQQGANPQYPITPNQSNEVANKDEKFAVELGMLHIEPERMHIKEQKLTTDGQQKGKSGSD</sequence>
<keyword evidence="2" id="KW-0472">Membrane</keyword>
<evidence type="ECO:0000313" key="4">
    <source>
        <dbReference type="Proteomes" id="UP000053766"/>
    </source>
</evidence>
<organism evidence="3 4">
    <name type="scientific">Dictyocaulus viviparus</name>
    <name type="common">Bovine lungworm</name>
    <dbReference type="NCBI Taxonomy" id="29172"/>
    <lineage>
        <taxon>Eukaryota</taxon>
        <taxon>Metazoa</taxon>
        <taxon>Ecdysozoa</taxon>
        <taxon>Nematoda</taxon>
        <taxon>Chromadorea</taxon>
        <taxon>Rhabditida</taxon>
        <taxon>Rhabditina</taxon>
        <taxon>Rhabditomorpha</taxon>
        <taxon>Strongyloidea</taxon>
        <taxon>Metastrongylidae</taxon>
        <taxon>Dictyocaulus</taxon>
    </lineage>
</organism>
<accession>A0A0D8XAR4</accession>
<name>A0A0D8XAR4_DICVI</name>
<feature type="region of interest" description="Disordered" evidence="1">
    <location>
        <begin position="96"/>
        <end position="115"/>
    </location>
</feature>
<reference evidence="3 4" key="1">
    <citation type="submission" date="2013-11" db="EMBL/GenBank/DDBJ databases">
        <title>Draft genome of the bovine lungworm Dictyocaulus viviparus.</title>
        <authorList>
            <person name="Mitreva M."/>
        </authorList>
    </citation>
    <scope>NUCLEOTIDE SEQUENCE [LARGE SCALE GENOMIC DNA]</scope>
    <source>
        <strain evidence="3 4">HannoverDv2000</strain>
    </source>
</reference>
<gene>
    <name evidence="3" type="ORF">DICVIV_13316</name>
</gene>
<dbReference type="Proteomes" id="UP000053766">
    <property type="component" value="Unassembled WGS sequence"/>
</dbReference>
<reference evidence="4" key="2">
    <citation type="journal article" date="2016" name="Sci. Rep.">
        <title>Dictyocaulus viviparus genome, variome and transcriptome elucidate lungworm biology and support future intervention.</title>
        <authorList>
            <person name="McNulty S.N."/>
            <person name="Strube C."/>
            <person name="Rosa B.A."/>
            <person name="Martin J.C."/>
            <person name="Tyagi R."/>
            <person name="Choi Y.J."/>
            <person name="Wang Q."/>
            <person name="Hallsworth Pepin K."/>
            <person name="Zhang X."/>
            <person name="Ozersky P."/>
            <person name="Wilson R.K."/>
            <person name="Sternberg P.W."/>
            <person name="Gasser R.B."/>
            <person name="Mitreva M."/>
        </authorList>
    </citation>
    <scope>NUCLEOTIDE SEQUENCE [LARGE SCALE GENOMIC DNA]</scope>
    <source>
        <strain evidence="4">HannoverDv2000</strain>
    </source>
</reference>
<evidence type="ECO:0000313" key="3">
    <source>
        <dbReference type="EMBL" id="KJH40719.1"/>
    </source>
</evidence>
<evidence type="ECO:0000256" key="1">
    <source>
        <dbReference type="SAM" id="MobiDB-lite"/>
    </source>
</evidence>
<keyword evidence="2" id="KW-0812">Transmembrane</keyword>